<dbReference type="KEGG" id="bcz:pE33L466_0063"/>
<dbReference type="PANTHER" id="PTHR43415">
    <property type="entry name" value="SPERMIDINE N(1)-ACETYLTRANSFERASE"/>
    <property type="match status" value="1"/>
</dbReference>
<dbReference type="SUPFAM" id="SSF55729">
    <property type="entry name" value="Acyl-CoA N-acyltransferases (Nat)"/>
    <property type="match status" value="1"/>
</dbReference>
<accession>Q4V229</accession>
<keyword evidence="2" id="KW-0808">Transferase</keyword>
<gene>
    <name evidence="2" type="ordered locus">pE33L466_0063</name>
</gene>
<sequence length="123" mass="14184">MESRLLMNDEIPFPPTERDHEKFINEISSDKEDYTFGIELKDEKNFIGTIAVYSVNWRNSTCHVGLSIGPEYQGKGYGTDSMQTLVDFIFNYMNKVKIQVFSYNKRAIASYEKCGFSVEGKLK</sequence>
<dbReference type="PROSITE" id="PS51186">
    <property type="entry name" value="GNAT"/>
    <property type="match status" value="1"/>
</dbReference>
<dbReference type="InterPro" id="IPR000182">
    <property type="entry name" value="GNAT_dom"/>
</dbReference>
<reference evidence="3" key="1">
    <citation type="journal article" date="2006" name="J. Bacteriol.">
        <title>Pathogenomic sequence analysis of Bacillus cereus and Bacillus thuringiensis isolates closely related to Bacillus anthracis.</title>
        <authorList>
            <person name="Han C.S."/>
            <person name="Xie G."/>
            <person name="Challacombe J.F."/>
            <person name="Altherr M.R."/>
            <person name="Bhotika S.S."/>
            <person name="Brown N."/>
            <person name="Bruce D."/>
            <person name="Campbell C.S."/>
            <person name="Campbell M.L."/>
            <person name="Chen J."/>
            <person name="Chertkov O."/>
            <person name="Cleland C."/>
            <person name="Dimitrijevic M."/>
            <person name="Doggett N.A."/>
            <person name="Fawcett J.J."/>
            <person name="Glavina T."/>
            <person name="Goodwin L.A."/>
            <person name="Green L.D."/>
            <person name="Hill K.K."/>
            <person name="Hitchcock P."/>
            <person name="Jackson P.J."/>
            <person name="Keim P."/>
            <person name="Kewalramani A.R."/>
            <person name="Longmire J."/>
            <person name="Lucas S."/>
            <person name="Malfatti S."/>
            <person name="McMurry K."/>
            <person name="Meincke L.J."/>
            <person name="Misra M."/>
            <person name="Moseman B.L."/>
            <person name="Mundt M."/>
            <person name="Munk A.C."/>
            <person name="Okinaka R.T."/>
            <person name="Parson-Quintana B."/>
            <person name="Reilly L.P."/>
            <person name="Richardson P."/>
            <person name="Robinson D.L."/>
            <person name="Rubin E."/>
            <person name="Saunders E."/>
            <person name="Tapia R."/>
            <person name="Tesmer J.G."/>
            <person name="Thayer N."/>
            <person name="Thompson L.S."/>
            <person name="Tice H."/>
            <person name="Ticknor L.O."/>
            <person name="Wills P.L."/>
            <person name="Brettin T.S."/>
            <person name="Gilna P."/>
        </authorList>
    </citation>
    <scope>NUCLEOTIDE SEQUENCE [LARGE SCALE GENOMIC DNA]</scope>
    <source>
        <strain evidence="3">ZK / E33L</strain>
        <plasmid evidence="3">pE33L466</plasmid>
    </source>
</reference>
<dbReference type="Pfam" id="PF13302">
    <property type="entry name" value="Acetyltransf_3"/>
    <property type="match status" value="1"/>
</dbReference>
<evidence type="ECO:0000313" key="2">
    <source>
        <dbReference type="EMBL" id="AAY60228.1"/>
    </source>
</evidence>
<dbReference type="InterPro" id="IPR016181">
    <property type="entry name" value="Acyl_CoA_acyltransferase"/>
</dbReference>
<protein>
    <submittedName>
        <fullName evidence="2">Possible acetyltransferase</fullName>
    </submittedName>
</protein>
<organism evidence="2 3">
    <name type="scientific">Bacillus cereus (strain ZK / E33L)</name>
    <dbReference type="NCBI Taxonomy" id="288681"/>
    <lineage>
        <taxon>Bacteria</taxon>
        <taxon>Bacillati</taxon>
        <taxon>Bacillota</taxon>
        <taxon>Bacilli</taxon>
        <taxon>Bacillales</taxon>
        <taxon>Bacillaceae</taxon>
        <taxon>Bacillus</taxon>
        <taxon>Bacillus cereus group</taxon>
    </lineage>
</organism>
<name>Q4V229_BACCZ</name>
<dbReference type="CDD" id="cd04301">
    <property type="entry name" value="NAT_SF"/>
    <property type="match status" value="1"/>
</dbReference>
<dbReference type="Gene3D" id="3.40.630.30">
    <property type="match status" value="1"/>
</dbReference>
<geneLocation type="plasmid" evidence="2 3">
    <name>pE33L466</name>
</geneLocation>
<dbReference type="AlphaFoldDB" id="Q4V229"/>
<dbReference type="PANTHER" id="PTHR43415:SF3">
    <property type="entry name" value="GNAT-FAMILY ACETYLTRANSFERASE"/>
    <property type="match status" value="1"/>
</dbReference>
<feature type="domain" description="N-acetyltransferase" evidence="1">
    <location>
        <begin position="1"/>
        <end position="123"/>
    </location>
</feature>
<keyword evidence="2" id="KW-0614">Plasmid</keyword>
<evidence type="ECO:0000259" key="1">
    <source>
        <dbReference type="PROSITE" id="PS51186"/>
    </source>
</evidence>
<dbReference type="EMBL" id="CP000040">
    <property type="protein sequence ID" value="AAY60228.1"/>
    <property type="molecule type" value="Genomic_DNA"/>
</dbReference>
<evidence type="ECO:0000313" key="3">
    <source>
        <dbReference type="Proteomes" id="UP000002612"/>
    </source>
</evidence>
<dbReference type="GO" id="GO:0016747">
    <property type="term" value="F:acyltransferase activity, transferring groups other than amino-acyl groups"/>
    <property type="evidence" value="ECO:0007669"/>
    <property type="project" value="InterPro"/>
</dbReference>
<dbReference type="Proteomes" id="UP000002612">
    <property type="component" value="Plasmid pE33L466"/>
</dbReference>
<dbReference type="RefSeq" id="WP_011270204.1">
    <property type="nucleotide sequence ID" value="NZ_CP009967.1"/>
</dbReference>
<proteinExistence type="predicted"/>